<name>A0A5Q0BGI7_9GAMM</name>
<evidence type="ECO:0000313" key="2">
    <source>
        <dbReference type="Proteomes" id="UP000325755"/>
    </source>
</evidence>
<sequence>MSDKSQGNSGTSFEASDEIMDKFMEKTLAIDAETDRSNTKKNHVGLIYQFVTNHVVQTSVALSADESGKQKLEYLPVEEVIERLCAAFEKVNDRVAGW</sequence>
<dbReference type="InParanoid" id="A0A5Q0BGI7"/>
<dbReference type="EMBL" id="CP044205">
    <property type="protein sequence ID" value="QFY42965.1"/>
    <property type="molecule type" value="Genomic_DNA"/>
</dbReference>
<dbReference type="AlphaFoldDB" id="A0A5Q0BGI7"/>
<keyword evidence="2" id="KW-1185">Reference proteome</keyword>
<accession>A0A5Q0BGI7</accession>
<gene>
    <name evidence="1" type="ORF">F6R98_10355</name>
</gene>
<dbReference type="Proteomes" id="UP000325755">
    <property type="component" value="Chromosome"/>
</dbReference>
<dbReference type="KEGG" id="mmob:F6R98_10355"/>
<evidence type="ECO:0000313" key="1">
    <source>
        <dbReference type="EMBL" id="QFY42965.1"/>
    </source>
</evidence>
<proteinExistence type="predicted"/>
<protein>
    <submittedName>
        <fullName evidence="1">Uncharacterized protein</fullName>
    </submittedName>
</protein>
<organism evidence="1 2">
    <name type="scientific">Candidatus Methylospira mobilis</name>
    <dbReference type="NCBI Taxonomy" id="1808979"/>
    <lineage>
        <taxon>Bacteria</taxon>
        <taxon>Pseudomonadati</taxon>
        <taxon>Pseudomonadota</taxon>
        <taxon>Gammaproteobacteria</taxon>
        <taxon>Methylococcales</taxon>
        <taxon>Methylococcaceae</taxon>
        <taxon>Candidatus Methylospira</taxon>
    </lineage>
</organism>
<reference evidence="1 2" key="1">
    <citation type="submission" date="2019-09" db="EMBL/GenBank/DDBJ databases">
        <title>Ecophysiology of the spiral-shaped methanotroph Methylospira mobilis as revealed by the complete genome sequence.</title>
        <authorList>
            <person name="Oshkin I.Y."/>
            <person name="Dedysh S.N."/>
            <person name="Miroshnikov K."/>
            <person name="Danilova O.V."/>
            <person name="Hakobyan A."/>
            <person name="Liesack W."/>
        </authorList>
    </citation>
    <scope>NUCLEOTIDE SEQUENCE [LARGE SCALE GENOMIC DNA]</scope>
    <source>
        <strain evidence="1 2">Shm1</strain>
    </source>
</reference>
<dbReference type="RefSeq" id="WP_153248954.1">
    <property type="nucleotide sequence ID" value="NZ_CP044205.1"/>
</dbReference>